<organism evidence="3 4">
    <name type="scientific">Candidatus Nitrospira inopinata</name>
    <dbReference type="NCBI Taxonomy" id="1715989"/>
    <lineage>
        <taxon>Bacteria</taxon>
        <taxon>Pseudomonadati</taxon>
        <taxon>Nitrospirota</taxon>
        <taxon>Nitrospiria</taxon>
        <taxon>Nitrospirales</taxon>
        <taxon>Nitrospiraceae</taxon>
        <taxon>Nitrospira</taxon>
    </lineage>
</organism>
<dbReference type="AlphaFoldDB" id="A0A0S4KTJ5"/>
<dbReference type="STRING" id="1715989.NITINOP_0033"/>
<gene>
    <name evidence="3" type="ORF">NITINOP_0033</name>
</gene>
<dbReference type="Pfam" id="PF00497">
    <property type="entry name" value="SBP_bac_3"/>
    <property type="match status" value="1"/>
</dbReference>
<dbReference type="SMART" id="SM00062">
    <property type="entry name" value="PBPb"/>
    <property type="match status" value="1"/>
</dbReference>
<dbReference type="Gene3D" id="3.40.190.10">
    <property type="entry name" value="Periplasmic binding protein-like II"/>
    <property type="match status" value="2"/>
</dbReference>
<dbReference type="InterPro" id="IPR001638">
    <property type="entry name" value="Solute-binding_3/MltF_N"/>
</dbReference>
<dbReference type="PANTHER" id="PTHR35936:SF19">
    <property type="entry name" value="AMINO-ACID-BINDING PROTEIN YXEM-RELATED"/>
    <property type="match status" value="1"/>
</dbReference>
<name>A0A0S4KTJ5_9BACT</name>
<dbReference type="EMBL" id="LN885086">
    <property type="protein sequence ID" value="CUQ65010.1"/>
    <property type="molecule type" value="Genomic_DNA"/>
</dbReference>
<accession>A0A0S4KTJ5</accession>
<dbReference type="KEGG" id="nio:NITINOP_0033"/>
<feature type="domain" description="Solute-binding protein family 3/N-terminal" evidence="2">
    <location>
        <begin position="36"/>
        <end position="294"/>
    </location>
</feature>
<evidence type="ECO:0000256" key="1">
    <source>
        <dbReference type="ARBA" id="ARBA00022729"/>
    </source>
</evidence>
<proteinExistence type="predicted"/>
<dbReference type="SUPFAM" id="SSF53850">
    <property type="entry name" value="Periplasmic binding protein-like II"/>
    <property type="match status" value="1"/>
</dbReference>
<reference evidence="4" key="1">
    <citation type="submission" date="2015-09" db="EMBL/GenBank/DDBJ databases">
        <authorList>
            <person name="Daims H."/>
        </authorList>
    </citation>
    <scope>NUCLEOTIDE SEQUENCE [LARGE SCALE GENOMIC DNA]</scope>
</reference>
<evidence type="ECO:0000313" key="4">
    <source>
        <dbReference type="Proteomes" id="UP000066284"/>
    </source>
</evidence>
<evidence type="ECO:0000313" key="3">
    <source>
        <dbReference type="EMBL" id="CUQ65010.1"/>
    </source>
</evidence>
<keyword evidence="4" id="KW-1185">Reference proteome</keyword>
<sequence>MMLAGLLPGCGLVFDAIELVHPLTGDELSTICSRGRLRVGISVEPFRPFVFPAVYTDEGIRVTGLDVELIREVSRALSDHCGGRQPIVPTLHLTRFRDLLIELNEGHLDLFVSSFSGNVPGSHPGGLWTSIPYFHDGGIGVIVRRPDVEEKVLAALHHQTEQIDTLAAMQEGLSGLTVAVQNRRTAHFYAEANLPRTKLVVCDSLPAAVETKDPPIDVILTDYPILQYVTKRVWPDWRLLERPDGSPLILTREYFSIVTSEEKRRLQWLLNNLLYRLEETGRLAKMRRRWLQEDYAPTRRATVEGLPLEVSKVPGHYNQGQCRMAGK</sequence>
<dbReference type="Proteomes" id="UP000066284">
    <property type="component" value="Chromosome 1"/>
</dbReference>
<protein>
    <recommendedName>
        <fullName evidence="2">Solute-binding protein family 3/N-terminal domain-containing protein</fullName>
    </recommendedName>
</protein>
<dbReference type="PANTHER" id="PTHR35936">
    <property type="entry name" value="MEMBRANE-BOUND LYTIC MUREIN TRANSGLYCOSYLASE F"/>
    <property type="match status" value="1"/>
</dbReference>
<keyword evidence="1" id="KW-0732">Signal</keyword>
<evidence type="ECO:0000259" key="2">
    <source>
        <dbReference type="SMART" id="SM00062"/>
    </source>
</evidence>